<proteinExistence type="predicted"/>
<organism evidence="1 2">
    <name type="scientific">Comamonas testosteroni TK102</name>
    <dbReference type="NCBI Taxonomy" id="1392005"/>
    <lineage>
        <taxon>Bacteria</taxon>
        <taxon>Pseudomonadati</taxon>
        <taxon>Pseudomonadota</taxon>
        <taxon>Betaproteobacteria</taxon>
        <taxon>Burkholderiales</taxon>
        <taxon>Comamonadaceae</taxon>
        <taxon>Comamonas</taxon>
    </lineage>
</organism>
<dbReference type="HOGENOM" id="CLU_185088_0_0_4"/>
<accession>A0A076PPX9</accession>
<dbReference type="AlphaFoldDB" id="A0A076PPX9"/>
<dbReference type="Proteomes" id="UP000028782">
    <property type="component" value="Chromosome"/>
</dbReference>
<name>A0A076PPX9_COMTE</name>
<dbReference type="EMBL" id="CP006704">
    <property type="protein sequence ID" value="AIJ48869.1"/>
    <property type="molecule type" value="Genomic_DNA"/>
</dbReference>
<dbReference type="KEGG" id="ctes:O987_23960"/>
<evidence type="ECO:0000313" key="1">
    <source>
        <dbReference type="EMBL" id="AIJ48869.1"/>
    </source>
</evidence>
<evidence type="ECO:0000313" key="2">
    <source>
        <dbReference type="Proteomes" id="UP000028782"/>
    </source>
</evidence>
<reference evidence="1 2" key="1">
    <citation type="journal article" date="2014" name="Genome Announc.">
        <title>Complete Genome Sequence of Polychlorinated Biphenyl Degrader Comamonas testosteroni TK102 (NBRC 109938).</title>
        <authorList>
            <person name="Fukuda K."/>
            <person name="Hosoyama A."/>
            <person name="Tsuchikane K."/>
            <person name="Ohji S."/>
            <person name="Yamazoe A."/>
            <person name="Fujita N."/>
            <person name="Shintani M."/>
            <person name="Kimbara K."/>
        </authorList>
    </citation>
    <scope>NUCLEOTIDE SEQUENCE [LARGE SCALE GENOMIC DNA]</scope>
    <source>
        <strain evidence="1">TK102</strain>
    </source>
</reference>
<sequence>MKHHNIKAGGAEMQTKLLDGIVPRIDDQLIMAMVEVQAHFEWRETGKDRVIGLRNESGQIYRHFVANGMGEFMHLISVLETLNLREQVLDTFGMREGCDTIFS</sequence>
<protein>
    <submittedName>
        <fullName evidence="1">Uncharacterized protein</fullName>
    </submittedName>
</protein>
<gene>
    <name evidence="1" type="ORF">O987_23960</name>
</gene>